<dbReference type="EMBL" id="JAWLKA010000008">
    <property type="protein sequence ID" value="MDV6281973.1"/>
    <property type="molecule type" value="Genomic_DNA"/>
</dbReference>
<reference evidence="1 2" key="1">
    <citation type="submission" date="2023-10" db="EMBL/GenBank/DDBJ databases">
        <title>Development of a sustainable strategy for remediation of hydrocarbon-contaminated territories based on the waste exchange concept.</title>
        <authorList>
            <person name="Krivoruchko A."/>
        </authorList>
    </citation>
    <scope>NUCLEOTIDE SEQUENCE [LARGE SCALE GENOMIC DNA]</scope>
    <source>
        <strain evidence="1 2">IEGM 60</strain>
    </source>
</reference>
<dbReference type="RefSeq" id="WP_280780224.1">
    <property type="nucleotide sequence ID" value="NZ_JAWLKA010000008.1"/>
</dbReference>
<evidence type="ECO:0000313" key="2">
    <source>
        <dbReference type="Proteomes" id="UP001185737"/>
    </source>
</evidence>
<name>A0ABU4CEV3_RHOJO</name>
<sequence length="50" mass="5488">MTDQLHADLIERLGRAVARAAMDGDPLFGTVEVTIAELTELLERRIPPGE</sequence>
<organism evidence="1 2">
    <name type="scientific">Rhodococcus jostii</name>
    <dbReference type="NCBI Taxonomy" id="132919"/>
    <lineage>
        <taxon>Bacteria</taxon>
        <taxon>Bacillati</taxon>
        <taxon>Actinomycetota</taxon>
        <taxon>Actinomycetes</taxon>
        <taxon>Mycobacteriales</taxon>
        <taxon>Nocardiaceae</taxon>
        <taxon>Rhodococcus</taxon>
    </lineage>
</organism>
<gene>
    <name evidence="1" type="ORF">R3Q59_15820</name>
</gene>
<protein>
    <submittedName>
        <fullName evidence="1">Uncharacterized protein</fullName>
    </submittedName>
</protein>
<proteinExistence type="predicted"/>
<accession>A0ABU4CEV3</accession>
<evidence type="ECO:0000313" key="1">
    <source>
        <dbReference type="EMBL" id="MDV6281973.1"/>
    </source>
</evidence>
<comment type="caution">
    <text evidence="1">The sequence shown here is derived from an EMBL/GenBank/DDBJ whole genome shotgun (WGS) entry which is preliminary data.</text>
</comment>
<dbReference type="Proteomes" id="UP001185737">
    <property type="component" value="Unassembled WGS sequence"/>
</dbReference>
<keyword evidence="2" id="KW-1185">Reference proteome</keyword>